<evidence type="ECO:0000256" key="1">
    <source>
        <dbReference type="ARBA" id="ARBA00004123"/>
    </source>
</evidence>
<dbReference type="GO" id="GO:0000977">
    <property type="term" value="F:RNA polymerase II transcription regulatory region sequence-specific DNA binding"/>
    <property type="evidence" value="ECO:0007669"/>
    <property type="project" value="TreeGrafter"/>
</dbReference>
<keyword evidence="4 7" id="KW-0863">Zinc-finger</keyword>
<dbReference type="EMBL" id="CAXITT010000265">
    <property type="protein sequence ID" value="CAL1537508.1"/>
    <property type="molecule type" value="Genomic_DNA"/>
</dbReference>
<keyword evidence="2" id="KW-0479">Metal-binding</keyword>
<proteinExistence type="predicted"/>
<keyword evidence="11" id="KW-1185">Reference proteome</keyword>
<evidence type="ECO:0000313" key="11">
    <source>
        <dbReference type="Proteomes" id="UP001497497"/>
    </source>
</evidence>
<feature type="region of interest" description="Disordered" evidence="8">
    <location>
        <begin position="177"/>
        <end position="213"/>
    </location>
</feature>
<feature type="region of interest" description="Disordered" evidence="8">
    <location>
        <begin position="1"/>
        <end position="45"/>
    </location>
</feature>
<keyword evidence="3" id="KW-0677">Repeat</keyword>
<dbReference type="PROSITE" id="PS50157">
    <property type="entry name" value="ZINC_FINGER_C2H2_2"/>
    <property type="match status" value="5"/>
</dbReference>
<comment type="subcellular location">
    <subcellularLocation>
        <location evidence="1">Nucleus</location>
    </subcellularLocation>
</comment>
<dbReference type="GO" id="GO:0000981">
    <property type="term" value="F:DNA-binding transcription factor activity, RNA polymerase II-specific"/>
    <property type="evidence" value="ECO:0007669"/>
    <property type="project" value="TreeGrafter"/>
</dbReference>
<dbReference type="Pfam" id="PF00096">
    <property type="entry name" value="zf-C2H2"/>
    <property type="match status" value="2"/>
</dbReference>
<dbReference type="Gene3D" id="3.30.160.60">
    <property type="entry name" value="Classic Zinc Finger"/>
    <property type="match status" value="3"/>
</dbReference>
<organism evidence="10 11">
    <name type="scientific">Lymnaea stagnalis</name>
    <name type="common">Great pond snail</name>
    <name type="synonym">Helix stagnalis</name>
    <dbReference type="NCBI Taxonomy" id="6523"/>
    <lineage>
        <taxon>Eukaryota</taxon>
        <taxon>Metazoa</taxon>
        <taxon>Spiralia</taxon>
        <taxon>Lophotrochozoa</taxon>
        <taxon>Mollusca</taxon>
        <taxon>Gastropoda</taxon>
        <taxon>Heterobranchia</taxon>
        <taxon>Euthyneura</taxon>
        <taxon>Panpulmonata</taxon>
        <taxon>Hygrophila</taxon>
        <taxon>Lymnaeoidea</taxon>
        <taxon>Lymnaeidae</taxon>
        <taxon>Lymnaea</taxon>
    </lineage>
</organism>
<dbReference type="PROSITE" id="PS00028">
    <property type="entry name" value="ZINC_FINGER_C2H2_1"/>
    <property type="match status" value="5"/>
</dbReference>
<feature type="domain" description="C2H2-type" evidence="9">
    <location>
        <begin position="50"/>
        <end position="77"/>
    </location>
</feature>
<evidence type="ECO:0000256" key="3">
    <source>
        <dbReference type="ARBA" id="ARBA00022737"/>
    </source>
</evidence>
<feature type="compositionally biased region" description="Acidic residues" evidence="8">
    <location>
        <begin position="1"/>
        <end position="16"/>
    </location>
</feature>
<keyword evidence="6" id="KW-0539">Nucleus</keyword>
<dbReference type="GO" id="GO:0005634">
    <property type="term" value="C:nucleus"/>
    <property type="evidence" value="ECO:0007669"/>
    <property type="project" value="UniProtKB-SubCell"/>
</dbReference>
<evidence type="ECO:0000256" key="2">
    <source>
        <dbReference type="ARBA" id="ARBA00022723"/>
    </source>
</evidence>
<evidence type="ECO:0000259" key="9">
    <source>
        <dbReference type="PROSITE" id="PS50157"/>
    </source>
</evidence>
<sequence>DDEENEDEVEEDEEQFKEDISIPGDESGDKKPAMMDMSKNHNKSSSYNPLVCQFCQKSFADTITRQAHEALHSQTKSFACSLCSNAFHCAYSLRIHFLRHHNEGPYKCKQCSKPFEEIMLLKSHLLSEHSLPKQETCSLKYFSLLDNSSEGSSSLPHNTALSDGEQDKKERNNLMQRRSADSLPDVLKHSDQTTKKLQSNETDDSPPNGDLTNEETEVCKVCNKAFAKSFIRFHERAHADQKPYECPICNKRFGYKNNMKSHMKLHQGLKPYQCQICGARFTRGSTLRRHGRRHNISRN</sequence>
<feature type="domain" description="C2H2-type" evidence="9">
    <location>
        <begin position="244"/>
        <end position="271"/>
    </location>
</feature>
<feature type="domain" description="C2H2-type" evidence="9">
    <location>
        <begin position="272"/>
        <end position="299"/>
    </location>
</feature>
<dbReference type="FunFam" id="3.30.160.60:FF:001666">
    <property type="entry name" value="MDS1 and EVI1 complex locus"/>
    <property type="match status" value="1"/>
</dbReference>
<evidence type="ECO:0000256" key="6">
    <source>
        <dbReference type="ARBA" id="ARBA00023242"/>
    </source>
</evidence>
<reference evidence="10 11" key="1">
    <citation type="submission" date="2024-04" db="EMBL/GenBank/DDBJ databases">
        <authorList>
            <consortium name="Genoscope - CEA"/>
            <person name="William W."/>
        </authorList>
    </citation>
    <scope>NUCLEOTIDE SEQUENCE [LARGE SCALE GENOMIC DNA]</scope>
</reference>
<feature type="domain" description="C2H2-type" evidence="9">
    <location>
        <begin position="78"/>
        <end position="105"/>
    </location>
</feature>
<dbReference type="InterPro" id="IPR036236">
    <property type="entry name" value="Znf_C2H2_sf"/>
</dbReference>
<dbReference type="SMART" id="SM00355">
    <property type="entry name" value="ZnF_C2H2"/>
    <property type="match status" value="6"/>
</dbReference>
<evidence type="ECO:0000256" key="5">
    <source>
        <dbReference type="ARBA" id="ARBA00022833"/>
    </source>
</evidence>
<feature type="non-terminal residue" evidence="10">
    <location>
        <position position="299"/>
    </location>
</feature>
<evidence type="ECO:0000256" key="7">
    <source>
        <dbReference type="PROSITE-ProRule" id="PRU00042"/>
    </source>
</evidence>
<dbReference type="PANTHER" id="PTHR24381:SF393">
    <property type="entry name" value="CHROMATIN-LINKED ADAPTOR FOR MSL PROTEINS, ISOFORM B"/>
    <property type="match status" value="1"/>
</dbReference>
<dbReference type="PANTHER" id="PTHR24381">
    <property type="entry name" value="ZINC FINGER PROTEIN"/>
    <property type="match status" value="1"/>
</dbReference>
<protein>
    <recommendedName>
        <fullName evidence="9">C2H2-type domain-containing protein</fullName>
    </recommendedName>
</protein>
<feature type="non-terminal residue" evidence="10">
    <location>
        <position position="1"/>
    </location>
</feature>
<dbReference type="Proteomes" id="UP001497497">
    <property type="component" value="Unassembled WGS sequence"/>
</dbReference>
<dbReference type="InterPro" id="IPR013087">
    <property type="entry name" value="Znf_C2H2_type"/>
</dbReference>
<dbReference type="SUPFAM" id="SSF57667">
    <property type="entry name" value="beta-beta-alpha zinc fingers"/>
    <property type="match status" value="4"/>
</dbReference>
<accession>A0AAV2HZ14</accession>
<feature type="domain" description="C2H2-type" evidence="9">
    <location>
        <begin position="106"/>
        <end position="134"/>
    </location>
</feature>
<evidence type="ECO:0000313" key="10">
    <source>
        <dbReference type="EMBL" id="CAL1537508.1"/>
    </source>
</evidence>
<name>A0AAV2HZ14_LYMST</name>
<keyword evidence="5" id="KW-0862">Zinc</keyword>
<comment type="caution">
    <text evidence="10">The sequence shown here is derived from an EMBL/GenBank/DDBJ whole genome shotgun (WGS) entry which is preliminary data.</text>
</comment>
<dbReference type="FunFam" id="3.30.160.60:FF:000624">
    <property type="entry name" value="zinc finger protein 697"/>
    <property type="match status" value="1"/>
</dbReference>
<dbReference type="GO" id="GO:0008270">
    <property type="term" value="F:zinc ion binding"/>
    <property type="evidence" value="ECO:0007669"/>
    <property type="project" value="UniProtKB-KW"/>
</dbReference>
<gene>
    <name evidence="10" type="ORF">GSLYS_00011421001</name>
</gene>
<evidence type="ECO:0000256" key="4">
    <source>
        <dbReference type="ARBA" id="ARBA00022771"/>
    </source>
</evidence>
<evidence type="ECO:0000256" key="8">
    <source>
        <dbReference type="SAM" id="MobiDB-lite"/>
    </source>
</evidence>
<dbReference type="AlphaFoldDB" id="A0AAV2HZ14"/>